<sequence length="59" mass="7040">MDHYFIKARKQWRCKDCGHTYSVTSDNWLHSTKVGFEKRQIDNPLFCGFVLLCRIELFG</sequence>
<keyword evidence="2" id="KW-1185">Reference proteome</keyword>
<evidence type="ECO:0008006" key="3">
    <source>
        <dbReference type="Google" id="ProtNLM"/>
    </source>
</evidence>
<evidence type="ECO:0000313" key="2">
    <source>
        <dbReference type="Proteomes" id="UP001053296"/>
    </source>
</evidence>
<evidence type="ECO:0000313" key="1">
    <source>
        <dbReference type="EMBL" id="BCS88759.1"/>
    </source>
</evidence>
<reference evidence="1" key="1">
    <citation type="journal article" date="2022" name="Arch. Microbiol.">
        <title>Pseudodesulfovibrio sediminis sp. nov., a mesophilic and neutrophilic sulfate-reducing bacterium isolated from sediment of a brackish lake.</title>
        <authorList>
            <person name="Takahashi A."/>
            <person name="Kojima H."/>
            <person name="Watanabe M."/>
            <person name="Fukui M."/>
        </authorList>
    </citation>
    <scope>NUCLEOTIDE SEQUENCE</scope>
    <source>
        <strain evidence="1">SF6</strain>
    </source>
</reference>
<gene>
    <name evidence="1" type="ORF">PSDVSF_20010</name>
</gene>
<name>A0ABN6EU25_9BACT</name>
<protein>
    <recommendedName>
        <fullName evidence="3">Transposase</fullName>
    </recommendedName>
</protein>
<proteinExistence type="predicted"/>
<dbReference type="Proteomes" id="UP001053296">
    <property type="component" value="Chromosome"/>
</dbReference>
<accession>A0ABN6EU25</accession>
<dbReference type="EMBL" id="AP024485">
    <property type="protein sequence ID" value="BCS88759.1"/>
    <property type="molecule type" value="Genomic_DNA"/>
</dbReference>
<organism evidence="1 2">
    <name type="scientific">Pseudodesulfovibrio sediminis</name>
    <dbReference type="NCBI Taxonomy" id="2810563"/>
    <lineage>
        <taxon>Bacteria</taxon>
        <taxon>Pseudomonadati</taxon>
        <taxon>Thermodesulfobacteriota</taxon>
        <taxon>Desulfovibrionia</taxon>
        <taxon>Desulfovibrionales</taxon>
        <taxon>Desulfovibrionaceae</taxon>
    </lineage>
</organism>